<organism evidence="2 3">
    <name type="scientific">Trichonephila inaurata madagascariensis</name>
    <dbReference type="NCBI Taxonomy" id="2747483"/>
    <lineage>
        <taxon>Eukaryota</taxon>
        <taxon>Metazoa</taxon>
        <taxon>Ecdysozoa</taxon>
        <taxon>Arthropoda</taxon>
        <taxon>Chelicerata</taxon>
        <taxon>Arachnida</taxon>
        <taxon>Araneae</taxon>
        <taxon>Araneomorphae</taxon>
        <taxon>Entelegynae</taxon>
        <taxon>Araneoidea</taxon>
        <taxon>Nephilidae</taxon>
        <taxon>Trichonephila</taxon>
        <taxon>Trichonephila inaurata</taxon>
    </lineage>
</organism>
<evidence type="ECO:0000256" key="1">
    <source>
        <dbReference type="SAM" id="MobiDB-lite"/>
    </source>
</evidence>
<keyword evidence="3" id="KW-1185">Reference proteome</keyword>
<feature type="region of interest" description="Disordered" evidence="1">
    <location>
        <begin position="61"/>
        <end position="85"/>
    </location>
</feature>
<evidence type="ECO:0000313" key="2">
    <source>
        <dbReference type="EMBL" id="GFY70061.1"/>
    </source>
</evidence>
<feature type="compositionally biased region" description="Basic and acidic residues" evidence="1">
    <location>
        <begin position="69"/>
        <end position="85"/>
    </location>
</feature>
<gene>
    <name evidence="2" type="primary">NCL1_22345</name>
    <name evidence="2" type="ORF">TNIN_229821</name>
</gene>
<feature type="non-terminal residue" evidence="2">
    <location>
        <position position="1"/>
    </location>
</feature>
<evidence type="ECO:0000313" key="3">
    <source>
        <dbReference type="Proteomes" id="UP000886998"/>
    </source>
</evidence>
<comment type="caution">
    <text evidence="2">The sequence shown here is derived from an EMBL/GenBank/DDBJ whole genome shotgun (WGS) entry which is preliminary data.</text>
</comment>
<reference evidence="2" key="1">
    <citation type="submission" date="2020-08" db="EMBL/GenBank/DDBJ databases">
        <title>Multicomponent nature underlies the extraordinary mechanical properties of spider dragline silk.</title>
        <authorList>
            <person name="Kono N."/>
            <person name="Nakamura H."/>
            <person name="Mori M."/>
            <person name="Yoshida Y."/>
            <person name="Ohtoshi R."/>
            <person name="Malay A.D."/>
            <person name="Moran D.A.P."/>
            <person name="Tomita M."/>
            <person name="Numata K."/>
            <person name="Arakawa K."/>
        </authorList>
    </citation>
    <scope>NUCLEOTIDE SEQUENCE</scope>
</reference>
<proteinExistence type="predicted"/>
<sequence length="109" mass="12716">ARQDINSSYKEVCSPVLDRCRFLFYEIRPARSSEVELLSRLRFYSVTPKWKHAIHKLIKNRRLSKVSKGKPESSTGKDKVGDAHRAPYANSSKYSVGFFFRELYVFSNH</sequence>
<accession>A0A8X6YC03</accession>
<protein>
    <submittedName>
        <fullName evidence="2">E3 ubiquitin-protein ligase HERC2</fullName>
    </submittedName>
</protein>
<dbReference type="EMBL" id="BMAV01017986">
    <property type="protein sequence ID" value="GFY70061.1"/>
    <property type="molecule type" value="Genomic_DNA"/>
</dbReference>
<dbReference type="AlphaFoldDB" id="A0A8X6YC03"/>
<dbReference type="Proteomes" id="UP000886998">
    <property type="component" value="Unassembled WGS sequence"/>
</dbReference>
<name>A0A8X6YC03_9ARAC</name>